<evidence type="ECO:0000313" key="3">
    <source>
        <dbReference type="Proteomes" id="UP000800093"/>
    </source>
</evidence>
<keyword evidence="3" id="KW-1185">Reference proteome</keyword>
<feature type="region of interest" description="Disordered" evidence="1">
    <location>
        <begin position="191"/>
        <end position="229"/>
    </location>
</feature>
<feature type="region of interest" description="Disordered" evidence="1">
    <location>
        <begin position="362"/>
        <end position="394"/>
    </location>
</feature>
<dbReference type="EMBL" id="ML986621">
    <property type="protein sequence ID" value="KAF2263872.1"/>
    <property type="molecule type" value="Genomic_DNA"/>
</dbReference>
<feature type="region of interest" description="Disordered" evidence="1">
    <location>
        <begin position="734"/>
        <end position="779"/>
    </location>
</feature>
<feature type="region of interest" description="Disordered" evidence="1">
    <location>
        <begin position="415"/>
        <end position="435"/>
    </location>
</feature>
<dbReference type="AlphaFoldDB" id="A0A9P4K775"/>
<feature type="region of interest" description="Disordered" evidence="1">
    <location>
        <begin position="472"/>
        <end position="543"/>
    </location>
</feature>
<sequence>MAVNTAQFPDSDSDYVDQKSKSTANTAKTKSKPKEKSSSAPTSAKRKRNVSGVLSSPPGTLARTKKSRAHKGDDQTIVKIESSQGSPSVPHSCSAISQPYGFSQDVCHGPLFNAWPGGNLGNYGNNSVESNPYLTHFSTQSFPNQDYTGGFSPPPGLTSAPPASNFNIYEDVGALWETVEQDDNRCRTAAEAEYTRTSDEDPEYDNDPKTKKTKKSGQPRKKRDPRPKLLKWTDNDWKLACLGIVYACGEAAIPIPFDRAASVINPNCTASALQQALLKLKSKQEELGHHIPNLKMSWTRKAGSAVNPLPPFKTSGKQVKMTDQSVQVNICTLKTVTFDQGCTVPETEDAYAASSIPMSKIISTPPLSPADKRSEAQSTASPLKDYENVPTGSAGKAQADLATLQNLTRSSTATLGAHASTKYPSRPASQIATSVHRSGCQISEVAGYVHSPTSSRIAGVLAVSSSVQTPTASDFVRSHTPSSSQSPTYSSPVQQPTASASVQNSAVSGSARHHAVTSSDVIQSSQPRNHTRPDTRIPAHEAPSSNIMALASTSMPTFNSSNFDASDLFNQSTLAFESQFGECNQNMQTGLPHFDLVSDFGMNNFQSSNSLGYSDDTLFNDAFNDMHTNGYGSSGMFGLSANHDTEAGGIVDHGFSFSQTDGTAELSDSYRSFSYCHIEGSADPFSIDQRFNYSQMDGILDLGHHHVKFSPTEITFKVFEDEGNSPIRTFEVGQPLTQEFSPLGDTENMPPPGSSQGADMDTDCSSDYDPINETEKARN</sequence>
<feature type="region of interest" description="Disordered" evidence="1">
    <location>
        <begin position="1"/>
        <end position="92"/>
    </location>
</feature>
<comment type="caution">
    <text evidence="2">The sequence shown here is derived from an EMBL/GenBank/DDBJ whole genome shotgun (WGS) entry which is preliminary data.</text>
</comment>
<dbReference type="Proteomes" id="UP000800093">
    <property type="component" value="Unassembled WGS sequence"/>
</dbReference>
<feature type="compositionally biased region" description="Acidic residues" evidence="1">
    <location>
        <begin position="760"/>
        <end position="772"/>
    </location>
</feature>
<feature type="compositionally biased region" description="Polar residues" evidence="1">
    <location>
        <begin position="1"/>
        <end position="10"/>
    </location>
</feature>
<feature type="compositionally biased region" description="Low complexity" evidence="1">
    <location>
        <begin position="478"/>
        <end position="497"/>
    </location>
</feature>
<organism evidence="2 3">
    <name type="scientific">Lojkania enalia</name>
    <dbReference type="NCBI Taxonomy" id="147567"/>
    <lineage>
        <taxon>Eukaryota</taxon>
        <taxon>Fungi</taxon>
        <taxon>Dikarya</taxon>
        <taxon>Ascomycota</taxon>
        <taxon>Pezizomycotina</taxon>
        <taxon>Dothideomycetes</taxon>
        <taxon>Pleosporomycetidae</taxon>
        <taxon>Pleosporales</taxon>
        <taxon>Pleosporales incertae sedis</taxon>
        <taxon>Lojkania</taxon>
    </lineage>
</organism>
<dbReference type="OrthoDB" id="3903267at2759"/>
<reference evidence="3" key="1">
    <citation type="journal article" date="2020" name="Stud. Mycol.">
        <title>101 Dothideomycetes genomes: A test case for predicting lifestyles and emergence of pathogens.</title>
        <authorList>
            <person name="Haridas S."/>
            <person name="Albert R."/>
            <person name="Binder M."/>
            <person name="Bloem J."/>
            <person name="LaButti K."/>
            <person name="Salamov A."/>
            <person name="Andreopoulos B."/>
            <person name="Baker S."/>
            <person name="Barry K."/>
            <person name="Bills G."/>
            <person name="Bluhm B."/>
            <person name="Cannon C."/>
            <person name="Castanera R."/>
            <person name="Culley D."/>
            <person name="Daum C."/>
            <person name="Ezra D."/>
            <person name="Gonzalez J."/>
            <person name="Henrissat B."/>
            <person name="Kuo A."/>
            <person name="Liang C."/>
            <person name="Lipzen A."/>
            <person name="Lutzoni F."/>
            <person name="Magnuson J."/>
            <person name="Mondo S."/>
            <person name="Nolan M."/>
            <person name="Ohm R."/>
            <person name="Pangilinan J."/>
            <person name="Park H.-J."/>
            <person name="Ramirez L."/>
            <person name="Alfaro M."/>
            <person name="Sun H."/>
            <person name="Tritt A."/>
            <person name="Yoshinaga Y."/>
            <person name="Zwiers L.-H."/>
            <person name="Turgeon B."/>
            <person name="Goodwin S."/>
            <person name="Spatafora J."/>
            <person name="Crous P."/>
            <person name="Grigoriev I."/>
        </authorList>
    </citation>
    <scope>NUCLEOTIDE SEQUENCE [LARGE SCALE GENOMIC DNA]</scope>
    <source>
        <strain evidence="3">CBS 304.66</strain>
    </source>
</reference>
<feature type="compositionally biased region" description="Polar residues" evidence="1">
    <location>
        <begin position="498"/>
        <end position="508"/>
    </location>
</feature>
<proteinExistence type="predicted"/>
<evidence type="ECO:0000313" key="2">
    <source>
        <dbReference type="EMBL" id="KAF2263872.1"/>
    </source>
</evidence>
<name>A0A9P4K775_9PLEO</name>
<gene>
    <name evidence="2" type="ORF">CC78DRAFT_580988</name>
</gene>
<evidence type="ECO:0000256" key="1">
    <source>
        <dbReference type="SAM" id="MobiDB-lite"/>
    </source>
</evidence>
<feature type="compositionally biased region" description="Polar residues" evidence="1">
    <location>
        <begin position="516"/>
        <end position="528"/>
    </location>
</feature>
<feature type="compositionally biased region" description="Polar residues" evidence="1">
    <location>
        <begin position="81"/>
        <end position="92"/>
    </location>
</feature>
<feature type="compositionally biased region" description="Basic residues" evidence="1">
    <location>
        <begin position="211"/>
        <end position="229"/>
    </location>
</feature>
<accession>A0A9P4K775</accession>
<protein>
    <submittedName>
        <fullName evidence="2">Uncharacterized protein</fullName>
    </submittedName>
</protein>